<dbReference type="Pfam" id="PF02698">
    <property type="entry name" value="DUF218"/>
    <property type="match status" value="1"/>
</dbReference>
<evidence type="ECO:0000313" key="2">
    <source>
        <dbReference type="EMBL" id="MBE9213416.1"/>
    </source>
</evidence>
<dbReference type="PANTHER" id="PTHR30336">
    <property type="entry name" value="INNER MEMBRANE PROTEIN, PROBABLE PERMEASE"/>
    <property type="match status" value="1"/>
</dbReference>
<keyword evidence="3" id="KW-1185">Reference proteome</keyword>
<comment type="caution">
    <text evidence="2">The sequence shown here is derived from an EMBL/GenBank/DDBJ whole genome shotgun (WGS) entry which is preliminary data.</text>
</comment>
<name>A0A8J7FG12_9CYAN</name>
<reference evidence="2" key="1">
    <citation type="submission" date="2020-10" db="EMBL/GenBank/DDBJ databases">
        <authorList>
            <person name="Castelo-Branco R."/>
            <person name="Eusebio N."/>
            <person name="Adriana R."/>
            <person name="Vieira A."/>
            <person name="Brugerolle De Fraissinette N."/>
            <person name="Rezende De Castro R."/>
            <person name="Schneider M.P."/>
            <person name="Vasconcelos V."/>
            <person name="Leao P.N."/>
        </authorList>
    </citation>
    <scope>NUCLEOTIDE SEQUENCE</scope>
    <source>
        <strain evidence="2">LEGE 06105</strain>
    </source>
</reference>
<dbReference type="InterPro" id="IPR051599">
    <property type="entry name" value="Cell_Envelope_Assoc"/>
</dbReference>
<protein>
    <submittedName>
        <fullName evidence="2">YdcF family protein</fullName>
    </submittedName>
</protein>
<accession>A0A8J7FG12</accession>
<dbReference type="AlphaFoldDB" id="A0A8J7FG12"/>
<organism evidence="2 3">
    <name type="scientific">Plectonema cf. radiosum LEGE 06105</name>
    <dbReference type="NCBI Taxonomy" id="945769"/>
    <lineage>
        <taxon>Bacteria</taxon>
        <taxon>Bacillati</taxon>
        <taxon>Cyanobacteriota</taxon>
        <taxon>Cyanophyceae</taxon>
        <taxon>Oscillatoriophycideae</taxon>
        <taxon>Oscillatoriales</taxon>
        <taxon>Microcoleaceae</taxon>
        <taxon>Plectonema</taxon>
    </lineage>
</organism>
<evidence type="ECO:0000259" key="1">
    <source>
        <dbReference type="Pfam" id="PF02698"/>
    </source>
</evidence>
<dbReference type="PANTHER" id="PTHR30336:SF20">
    <property type="entry name" value="DUF218 DOMAIN-CONTAINING PROTEIN"/>
    <property type="match status" value="1"/>
</dbReference>
<feature type="domain" description="DUF218" evidence="1">
    <location>
        <begin position="41"/>
        <end position="165"/>
    </location>
</feature>
<dbReference type="RefSeq" id="WP_193920316.1">
    <property type="nucleotide sequence ID" value="NZ_JADEWL010000032.1"/>
</dbReference>
<proteinExistence type="predicted"/>
<dbReference type="InterPro" id="IPR003848">
    <property type="entry name" value="DUF218"/>
</dbReference>
<dbReference type="GO" id="GO:0005886">
    <property type="term" value="C:plasma membrane"/>
    <property type="evidence" value="ECO:0007669"/>
    <property type="project" value="TreeGrafter"/>
</dbReference>
<gene>
    <name evidence="2" type="ORF">IQ247_12190</name>
</gene>
<sequence length="199" mass="22075">MKWLYPILKYGSIALFTFLLILLATIPIKLAIASYQAPKPQAILMLGGGSEREKFTAQFAQNYPTLDIWVSSGVSCKKANKIFGAAGIAKERIHLDYRAVDTVTNFTSLVKDFERLNIKHLYIITSEFHLPRAIAIATIVLGNHGITYTPVAVPSQVPKESFLHISRDVFRSIFWIITGHTGASLNPNLPSSDGRKCNN</sequence>
<dbReference type="Proteomes" id="UP000620559">
    <property type="component" value="Unassembled WGS sequence"/>
</dbReference>
<evidence type="ECO:0000313" key="3">
    <source>
        <dbReference type="Proteomes" id="UP000620559"/>
    </source>
</evidence>
<dbReference type="EMBL" id="JADEWL010000032">
    <property type="protein sequence ID" value="MBE9213416.1"/>
    <property type="molecule type" value="Genomic_DNA"/>
</dbReference>
<dbReference type="CDD" id="cd06259">
    <property type="entry name" value="YdcF-like"/>
    <property type="match status" value="1"/>
</dbReference>